<dbReference type="InterPro" id="IPR037401">
    <property type="entry name" value="SnoaL-like"/>
</dbReference>
<sequence>MSHPSMPENGVRSRDPYVFKNQEWLPEIPVQALTAALKGWDDSTNDKYLDCFHEDAILHFGGEHKGRKGIKACRDSMIHPEKGPILRSAHFFETGFVTGGGMGIDGKWEIIGVADVRYDLVNKTEAWTRASSWCRVVKSDDQWLIEAYEVFMDPTALFQKMGELGK</sequence>
<dbReference type="Gene3D" id="3.10.450.50">
    <property type="match status" value="1"/>
</dbReference>
<dbReference type="Pfam" id="PF13577">
    <property type="entry name" value="SnoaL_4"/>
    <property type="match status" value="1"/>
</dbReference>
<evidence type="ECO:0000313" key="2">
    <source>
        <dbReference type="EMBL" id="KPI42529.1"/>
    </source>
</evidence>
<dbReference type="VEuPathDB" id="FungiDB:AB675_9830"/>
<dbReference type="SUPFAM" id="SSF54427">
    <property type="entry name" value="NTF2-like"/>
    <property type="match status" value="1"/>
</dbReference>
<evidence type="ECO:0000259" key="1">
    <source>
        <dbReference type="Pfam" id="PF13577"/>
    </source>
</evidence>
<gene>
    <name evidence="2" type="ORF">AB675_9830</name>
</gene>
<name>A0A0N0NPG9_9EURO</name>
<dbReference type="InterPro" id="IPR032710">
    <property type="entry name" value="NTF2-like_dom_sf"/>
</dbReference>
<comment type="caution">
    <text evidence="2">The sequence shown here is derived from an EMBL/GenBank/DDBJ whole genome shotgun (WGS) entry which is preliminary data.</text>
</comment>
<feature type="domain" description="SnoaL-like" evidence="1">
    <location>
        <begin position="32"/>
        <end position="147"/>
    </location>
</feature>
<dbReference type="RefSeq" id="XP_018002492.1">
    <property type="nucleotide sequence ID" value="XM_018150400.1"/>
</dbReference>
<dbReference type="OrthoDB" id="3468019at2759"/>
<dbReference type="AlphaFoldDB" id="A0A0N0NPG9"/>
<dbReference type="Proteomes" id="UP000038010">
    <property type="component" value="Unassembled WGS sequence"/>
</dbReference>
<organism evidence="2 3">
    <name type="scientific">Cyphellophora attinorum</name>
    <dbReference type="NCBI Taxonomy" id="1664694"/>
    <lineage>
        <taxon>Eukaryota</taxon>
        <taxon>Fungi</taxon>
        <taxon>Dikarya</taxon>
        <taxon>Ascomycota</taxon>
        <taxon>Pezizomycotina</taxon>
        <taxon>Eurotiomycetes</taxon>
        <taxon>Chaetothyriomycetidae</taxon>
        <taxon>Chaetothyriales</taxon>
        <taxon>Cyphellophoraceae</taxon>
        <taxon>Cyphellophora</taxon>
    </lineage>
</organism>
<evidence type="ECO:0000313" key="3">
    <source>
        <dbReference type="Proteomes" id="UP000038010"/>
    </source>
</evidence>
<dbReference type="GeneID" id="28742280"/>
<reference evidence="2 3" key="1">
    <citation type="submission" date="2015-06" db="EMBL/GenBank/DDBJ databases">
        <title>Draft genome of the ant-associated black yeast Phialophora attae CBS 131958.</title>
        <authorList>
            <person name="Moreno L.F."/>
            <person name="Stielow B.J."/>
            <person name="de Hoog S."/>
            <person name="Vicente V.A."/>
            <person name="Weiss V.A."/>
            <person name="de Vries M."/>
            <person name="Cruz L.M."/>
            <person name="Souza E.M."/>
        </authorList>
    </citation>
    <scope>NUCLEOTIDE SEQUENCE [LARGE SCALE GENOMIC DNA]</scope>
    <source>
        <strain evidence="2 3">CBS 131958</strain>
    </source>
</reference>
<proteinExistence type="predicted"/>
<protein>
    <recommendedName>
        <fullName evidence="1">SnoaL-like domain-containing protein</fullName>
    </recommendedName>
</protein>
<keyword evidence="3" id="KW-1185">Reference proteome</keyword>
<accession>A0A0N0NPG9</accession>
<dbReference type="EMBL" id="LFJN01000007">
    <property type="protein sequence ID" value="KPI42529.1"/>
    <property type="molecule type" value="Genomic_DNA"/>
</dbReference>